<feature type="compositionally biased region" description="Basic and acidic residues" evidence="1">
    <location>
        <begin position="120"/>
        <end position="145"/>
    </location>
</feature>
<dbReference type="EMBL" id="CADCTW010000097">
    <property type="protein sequence ID" value="CAA9324132.1"/>
    <property type="molecule type" value="Genomic_DNA"/>
</dbReference>
<accession>A0A6J4LB46</accession>
<gene>
    <name evidence="2" type="ORF">AVDCRST_MAG68-2136</name>
</gene>
<name>A0A6J4LB46_9BACT</name>
<protein>
    <submittedName>
        <fullName evidence="2">Uncharacterized protein</fullName>
    </submittedName>
</protein>
<feature type="region of interest" description="Disordered" evidence="1">
    <location>
        <begin position="116"/>
        <end position="145"/>
    </location>
</feature>
<proteinExistence type="predicted"/>
<evidence type="ECO:0000313" key="2">
    <source>
        <dbReference type="EMBL" id="CAA9324132.1"/>
    </source>
</evidence>
<evidence type="ECO:0000256" key="1">
    <source>
        <dbReference type="SAM" id="MobiDB-lite"/>
    </source>
</evidence>
<dbReference type="AlphaFoldDB" id="A0A6J4LB46"/>
<sequence length="251" mass="26613">MAFPSFTLFPAANLAPGETLIVESPPAVVVDPGRPGGLSSVLPGGASLLADDVYPILAPLADGADADAAAGWPLGHYVAALLAPVTIADRVAAEPRLLLDVDLAPVELLSSVEQSTGTPVDKRLSETMRRDRVRRRSSERQGRNEEIRAAVAETLTAPALIRLIERYDPARPDLDFYGADARFHLTIVTRTTQTPDPALTARRAQDAAPMRVLVHHVVSEGVTYDEAAARTYDSAGAAGNTYNTPLDGSLT</sequence>
<reference evidence="2" key="1">
    <citation type="submission" date="2020-02" db="EMBL/GenBank/DDBJ databases">
        <authorList>
            <person name="Meier V. D."/>
        </authorList>
    </citation>
    <scope>NUCLEOTIDE SEQUENCE</scope>
    <source>
        <strain evidence="2">AVDCRST_MAG68</strain>
    </source>
</reference>
<organism evidence="2">
    <name type="scientific">uncultured Gemmatimonadota bacterium</name>
    <dbReference type="NCBI Taxonomy" id="203437"/>
    <lineage>
        <taxon>Bacteria</taxon>
        <taxon>Pseudomonadati</taxon>
        <taxon>Gemmatimonadota</taxon>
        <taxon>environmental samples</taxon>
    </lineage>
</organism>